<dbReference type="OrthoDB" id="270970at2759"/>
<dbReference type="PANTHER" id="PTHR47052:SF3">
    <property type="entry name" value="INGRESSION PROTEIN 1"/>
    <property type="match status" value="1"/>
</dbReference>
<dbReference type="InterPro" id="IPR035892">
    <property type="entry name" value="C2_domain_sf"/>
</dbReference>
<accession>A0A364L3C2</accession>
<feature type="compositionally biased region" description="Polar residues" evidence="1">
    <location>
        <begin position="566"/>
        <end position="589"/>
    </location>
</feature>
<dbReference type="CDD" id="cd08681">
    <property type="entry name" value="C2_fungal_Inn1p-like"/>
    <property type="match status" value="1"/>
</dbReference>
<feature type="region of interest" description="Disordered" evidence="1">
    <location>
        <begin position="1310"/>
        <end position="1330"/>
    </location>
</feature>
<dbReference type="SUPFAM" id="SSF49562">
    <property type="entry name" value="C2 domain (Calcium/lipid-binding domain, CaLB)"/>
    <property type="match status" value="1"/>
</dbReference>
<keyword evidence="4" id="KW-1185">Reference proteome</keyword>
<feature type="region of interest" description="Disordered" evidence="1">
    <location>
        <begin position="353"/>
        <end position="377"/>
    </location>
</feature>
<dbReference type="GeneID" id="63795524"/>
<dbReference type="STRING" id="1196081.A0A364L3C2"/>
<dbReference type="SMART" id="SM00239">
    <property type="entry name" value="C2"/>
    <property type="match status" value="1"/>
</dbReference>
<feature type="compositionally biased region" description="Low complexity" evidence="1">
    <location>
        <begin position="843"/>
        <end position="875"/>
    </location>
</feature>
<gene>
    <name evidence="3" type="ORF">BHQ10_006308</name>
</gene>
<sequence length="1471" mass="164532">MAQKLVKMPTAHGHTAGIFADMSVDGPQIGTLVVIFDRAKNLPNRKTIGKQNPYVAARLGKEAKKTDTDMRGGQTPRWDQEIRYTVHESPDYLQLKVSVFNDDKKTDLIGETWVDLSSVIIPGGGQSDSWHELRFRNKYAGDIRLEMTYYDTRPEDEAVIERRTVVTEKPQSRSSNNTTTPTSSSSLSGPRQPRPIKRRPLPDDPTSASPSRASPVASAPPAAPVVPIAPVAPAVAVQDYPAPVPQNTQPPRPNPDHVRPTSSHRQSDARPSSRHADMPMSRASQFNQYDRGASGVIYNDVVEQDDLYSAQPRPYQEPNDAYYGEPQRQMHRPVAESYSDAYDPNSYQARGAHEAVEKYSQYSDQQRTSHPDDTRYGTEPIPYIPDRHAYQAPSDEYAINAQSEPSFEASDHYRYNNALIQPDPRRHSPLRQLMAPEDDRFAYAAMQPTVEDENDEGLPPPPPIHRTTVNTNIPHSSGTAGYKAYSPQEYTPPQPEVRDSHRSSVVSPAEQDLAVSMSRPSQAPPRSFHTELPSSSVPVSLAPGYNTTNETIDSQQAYSPDRSYGRFQSGTPSREVTNYVPNVPQQSSAIRPLRTSPAPIMDRARSISPNPRPLSYRKSVSPRPPSRDERDVSSVPFSPDSFDTYNPRRSPSATRESGSQYATPDRNVENSQPSQANTDDGPIIGDDGRIIDPSDHLPSESWAPEPEKKNKKPEVIVRFKHNPQHSSYAARASPREQHHSAPATPDAVVRSGVRPRSTYVIQQPRQSYERHQRTSTTTTYTPPRTSTRDYDRQDPYAQPQQHHAPSPTTYSTPPRRRSISPNPQPRSSPLYSFADSGPPIPAKVPIAAPASSLSPTTFTPSSTFPPSASSASLMSSHHKTEHSVLPPEEEESKIVEKPVPVREFGFRAPDEYHHSHHKLMAMADLVTDPTYSQQSNWTYQHNDSAGRSYWQQPLLTPVTSSSHQEYTHHNDCFPSVSAAGAAAHAYDGVCNENGTDIDYTSASNHRDAMSYATATTVGSGISRTAGNAIKADSEDGKKSESSKYVPFCQYTDPENGITGPCTENPNPEDINARKIVSHIFGRNKKPTQNIPERLWIWYCRKHYQRSKYTCSNQWPQKQVDLVRQALNNFQQWGEISFWNVVLRKREQDRQDRTRRSAGSMEYPTGDPHYFAASSRRPAGKVARSQKARITAAAAAGHLPEALTLESMAARTAHPGLTPTGRRKASPKNVPCPVPEFVYPYLGEYRTFDQVRELIDQIENYIQGKDKTSEQVAREIEEEELHGRAPEVRRFPDIEILPVFSSRYQCKVDKKDEDSKRVKKSNMRAGNVGLGQSSSKTANIYENAANADVYRDASRGYHYQAAPIPSNHVQQYHPQQHHHHHSYQLPPPTQLATVNPAFHLPPPVPQHATTHSTLPFSTPYREFSSYNPSQQHDGRTAHAQLHTDLQHHQQHEGRPVGLPLPSFHSQFPLPDF</sequence>
<dbReference type="RefSeq" id="XP_040734812.1">
    <property type="nucleotide sequence ID" value="XM_040878880.1"/>
</dbReference>
<comment type="caution">
    <text evidence="3">The sequence shown here is derived from an EMBL/GenBank/DDBJ whole genome shotgun (WGS) entry which is preliminary data.</text>
</comment>
<feature type="compositionally biased region" description="Polar residues" evidence="1">
    <location>
        <begin position="669"/>
        <end position="678"/>
    </location>
</feature>
<dbReference type="PROSITE" id="PS50004">
    <property type="entry name" value="C2"/>
    <property type="match status" value="1"/>
</dbReference>
<feature type="compositionally biased region" description="Low complexity" evidence="1">
    <location>
        <begin position="805"/>
        <end position="829"/>
    </location>
</feature>
<feature type="compositionally biased region" description="Low complexity" evidence="1">
    <location>
        <begin position="172"/>
        <end position="191"/>
    </location>
</feature>
<dbReference type="Gene3D" id="2.60.40.150">
    <property type="entry name" value="C2 domain"/>
    <property type="match status" value="1"/>
</dbReference>
<feature type="compositionally biased region" description="Polar residues" evidence="1">
    <location>
        <begin position="641"/>
        <end position="662"/>
    </location>
</feature>
<dbReference type="Proteomes" id="UP000249363">
    <property type="component" value="Unassembled WGS sequence"/>
</dbReference>
<feature type="compositionally biased region" description="Low complexity" evidence="1">
    <location>
        <begin position="532"/>
        <end position="541"/>
    </location>
</feature>
<feature type="compositionally biased region" description="Low complexity" evidence="1">
    <location>
        <begin position="774"/>
        <end position="785"/>
    </location>
</feature>
<feature type="compositionally biased region" description="Basic and acidic residues" evidence="1">
    <location>
        <begin position="686"/>
        <end position="698"/>
    </location>
</feature>
<feature type="region of interest" description="Disordered" evidence="1">
    <location>
        <begin position="163"/>
        <end position="221"/>
    </location>
</feature>
<feature type="compositionally biased region" description="Basic and acidic residues" evidence="1">
    <location>
        <begin position="1443"/>
        <end position="1453"/>
    </location>
</feature>
<evidence type="ECO:0000259" key="2">
    <source>
        <dbReference type="PROSITE" id="PS50004"/>
    </source>
</evidence>
<evidence type="ECO:0000256" key="1">
    <source>
        <dbReference type="SAM" id="MobiDB-lite"/>
    </source>
</evidence>
<dbReference type="Pfam" id="PF00168">
    <property type="entry name" value="C2"/>
    <property type="match status" value="1"/>
</dbReference>
<feature type="compositionally biased region" description="Polar residues" evidence="1">
    <location>
        <begin position="467"/>
        <end position="479"/>
    </location>
</feature>
<feature type="domain" description="C2" evidence="2">
    <location>
        <begin position="12"/>
        <end position="131"/>
    </location>
</feature>
<feature type="region of interest" description="Disordered" evidence="1">
    <location>
        <begin position="241"/>
        <end position="288"/>
    </location>
</feature>
<protein>
    <recommendedName>
        <fullName evidence="2">C2 domain-containing protein</fullName>
    </recommendedName>
</protein>
<dbReference type="InterPro" id="IPR037791">
    <property type="entry name" value="C2_fungal_Inn1"/>
</dbReference>
<dbReference type="InterPro" id="IPR052981">
    <property type="entry name" value="Ingression_C2_domain"/>
</dbReference>
<feature type="compositionally biased region" description="Polar residues" evidence="1">
    <location>
        <begin position="1406"/>
        <end position="1415"/>
    </location>
</feature>
<feature type="region of interest" description="Disordered" evidence="1">
    <location>
        <begin position="1400"/>
        <end position="1471"/>
    </location>
</feature>
<feature type="region of interest" description="Disordered" evidence="1">
    <location>
        <begin position="1146"/>
        <end position="1177"/>
    </location>
</feature>
<reference evidence="3 4" key="1">
    <citation type="journal article" date="2017" name="Biotechnol. Biofuels">
        <title>Differential beta-glucosidase expression as a function of carbon source availability in Talaromyces amestolkiae: a genomic and proteomic approach.</title>
        <authorList>
            <person name="de Eugenio L.I."/>
            <person name="Mendez-Liter J.A."/>
            <person name="Nieto-Dominguez M."/>
            <person name="Alonso L."/>
            <person name="Gil-Munoz J."/>
            <person name="Barriuso J."/>
            <person name="Prieto A."/>
            <person name="Martinez M.J."/>
        </authorList>
    </citation>
    <scope>NUCLEOTIDE SEQUENCE [LARGE SCALE GENOMIC DNA]</scope>
    <source>
        <strain evidence="3 4">CIB</strain>
    </source>
</reference>
<proteinExistence type="predicted"/>
<evidence type="ECO:0000313" key="3">
    <source>
        <dbReference type="EMBL" id="RAO70296.1"/>
    </source>
</evidence>
<dbReference type="InterPro" id="IPR000008">
    <property type="entry name" value="C2_dom"/>
</dbReference>
<feature type="compositionally biased region" description="Basic and acidic residues" evidence="1">
    <location>
        <begin position="367"/>
        <end position="376"/>
    </location>
</feature>
<evidence type="ECO:0000313" key="4">
    <source>
        <dbReference type="Proteomes" id="UP000249363"/>
    </source>
</evidence>
<organism evidence="3 4">
    <name type="scientific">Talaromyces amestolkiae</name>
    <dbReference type="NCBI Taxonomy" id="1196081"/>
    <lineage>
        <taxon>Eukaryota</taxon>
        <taxon>Fungi</taxon>
        <taxon>Dikarya</taxon>
        <taxon>Ascomycota</taxon>
        <taxon>Pezizomycotina</taxon>
        <taxon>Eurotiomycetes</taxon>
        <taxon>Eurotiomycetidae</taxon>
        <taxon>Eurotiales</taxon>
        <taxon>Trichocomaceae</taxon>
        <taxon>Talaromyces</taxon>
        <taxon>Talaromyces sect. Talaromyces</taxon>
    </lineage>
</organism>
<feature type="compositionally biased region" description="Polar residues" evidence="1">
    <location>
        <begin position="545"/>
        <end position="558"/>
    </location>
</feature>
<feature type="region of interest" description="Disordered" evidence="1">
    <location>
        <begin position="725"/>
        <end position="894"/>
    </location>
</feature>
<feature type="region of interest" description="Disordered" evidence="1">
    <location>
        <begin position="450"/>
        <end position="712"/>
    </location>
</feature>
<name>A0A364L3C2_TALAM</name>
<feature type="compositionally biased region" description="Low complexity" evidence="1">
    <location>
        <begin position="204"/>
        <end position="221"/>
    </location>
</feature>
<feature type="compositionally biased region" description="Pro residues" evidence="1">
    <location>
        <begin position="242"/>
        <end position="253"/>
    </location>
</feature>
<dbReference type="PANTHER" id="PTHR47052">
    <property type="entry name" value="CONSERVED SERINE PROLINE-RICH PROTEIN (AFU_ORTHOLOGUE AFUA_2G01790)"/>
    <property type="match status" value="1"/>
</dbReference>
<dbReference type="EMBL" id="MIKG01000011">
    <property type="protein sequence ID" value="RAO70296.1"/>
    <property type="molecule type" value="Genomic_DNA"/>
</dbReference>